<dbReference type="SUPFAM" id="SSF81891">
    <property type="entry name" value="Poly A polymerase C-terminal region-like"/>
    <property type="match status" value="1"/>
</dbReference>
<feature type="non-terminal residue" evidence="1">
    <location>
        <position position="1"/>
    </location>
</feature>
<proteinExistence type="predicted"/>
<feature type="non-terminal residue" evidence="1">
    <location>
        <position position="237"/>
    </location>
</feature>
<dbReference type="EMBL" id="JABANM010031356">
    <property type="protein sequence ID" value="KAF4704721.1"/>
    <property type="molecule type" value="Genomic_DNA"/>
</dbReference>
<dbReference type="AlphaFoldDB" id="A0A7J6Q9M6"/>
<comment type="caution">
    <text evidence="1">The sequence shown here is derived from an EMBL/GenBank/DDBJ whole genome shotgun (WGS) entry which is preliminary data.</text>
</comment>
<protein>
    <submittedName>
        <fullName evidence="1">CCA tRNA nucleotidyltransferase, mitochondrial</fullName>
    </submittedName>
</protein>
<accession>A0A7J6Q9M6</accession>
<name>A0A7J6Q9M6_PEROL</name>
<organism evidence="1 2">
    <name type="scientific">Perkinsus olseni</name>
    <name type="common">Perkinsus atlanticus</name>
    <dbReference type="NCBI Taxonomy" id="32597"/>
    <lineage>
        <taxon>Eukaryota</taxon>
        <taxon>Sar</taxon>
        <taxon>Alveolata</taxon>
        <taxon>Perkinsozoa</taxon>
        <taxon>Perkinsea</taxon>
        <taxon>Perkinsida</taxon>
        <taxon>Perkinsidae</taxon>
        <taxon>Perkinsus</taxon>
    </lineage>
</organism>
<dbReference type="Proteomes" id="UP000574390">
    <property type="component" value="Unassembled WGS sequence"/>
</dbReference>
<dbReference type="GO" id="GO:0016740">
    <property type="term" value="F:transferase activity"/>
    <property type="evidence" value="ECO:0007669"/>
    <property type="project" value="UniProtKB-KW"/>
</dbReference>
<keyword evidence="1" id="KW-0808">Transferase</keyword>
<sequence length="237" mass="26631">GPIVQSLVRRLREVESDHRLTDDQHFALTLAILTSGVYGLHVREKPSKPPRCACYGVLRRGLKLPNAQAERASAISEVASRLSKASQDELNSPVFVGHFMRYLKDDWVVALCLAECLAPLSERQRFVDCRQKAMQNGLVGCWNWRAPVNGASLAKDFGMPRGEGLSVLLDKQVDRLLSNCSMVVKDEQEFRSWLQTEVDEWVAANPEAATCLKILSLRHIPWSHKMDDINDASHRSP</sequence>
<evidence type="ECO:0000313" key="1">
    <source>
        <dbReference type="EMBL" id="KAF4704721.1"/>
    </source>
</evidence>
<reference evidence="1 2" key="1">
    <citation type="submission" date="2020-04" db="EMBL/GenBank/DDBJ databases">
        <title>Perkinsus olseni comparative genomics.</title>
        <authorList>
            <person name="Bogema D.R."/>
        </authorList>
    </citation>
    <scope>NUCLEOTIDE SEQUENCE [LARGE SCALE GENOMIC DNA]</scope>
    <source>
        <strain evidence="1">ATCC PRA-205</strain>
    </source>
</reference>
<gene>
    <name evidence="1" type="primary">CCA1_1</name>
    <name evidence="1" type="ORF">FOZ62_003560</name>
</gene>
<evidence type="ECO:0000313" key="2">
    <source>
        <dbReference type="Proteomes" id="UP000574390"/>
    </source>
</evidence>